<dbReference type="AlphaFoldDB" id="A0A6J4V532"/>
<gene>
    <name evidence="1" type="ORF">AVDCRST_MAG70-2351</name>
</gene>
<protein>
    <submittedName>
        <fullName evidence="1">Uncharacterized protein</fullName>
    </submittedName>
</protein>
<sequence length="42" mass="4714">MELVEAVRDPIPANAIEHALRLSPDDRDYVAMAHVIPEFQLA</sequence>
<accession>A0A6J4V532</accession>
<organism evidence="1">
    <name type="scientific">uncultured Thermomicrobiales bacterium</name>
    <dbReference type="NCBI Taxonomy" id="1645740"/>
    <lineage>
        <taxon>Bacteria</taxon>
        <taxon>Pseudomonadati</taxon>
        <taxon>Thermomicrobiota</taxon>
        <taxon>Thermomicrobia</taxon>
        <taxon>Thermomicrobiales</taxon>
        <taxon>environmental samples</taxon>
    </lineage>
</organism>
<evidence type="ECO:0000313" key="1">
    <source>
        <dbReference type="EMBL" id="CAA9569344.1"/>
    </source>
</evidence>
<name>A0A6J4V532_9BACT</name>
<reference evidence="1" key="1">
    <citation type="submission" date="2020-02" db="EMBL/GenBank/DDBJ databases">
        <authorList>
            <person name="Meier V. D."/>
        </authorList>
    </citation>
    <scope>NUCLEOTIDE SEQUENCE</scope>
    <source>
        <strain evidence="1">AVDCRST_MAG70</strain>
    </source>
</reference>
<proteinExistence type="predicted"/>
<dbReference type="EMBL" id="CADCWH010000375">
    <property type="protein sequence ID" value="CAA9569344.1"/>
    <property type="molecule type" value="Genomic_DNA"/>
</dbReference>